<evidence type="ECO:0000259" key="8">
    <source>
        <dbReference type="PROSITE" id="PS50011"/>
    </source>
</evidence>
<comment type="caution">
    <text evidence="9">The sequence shown here is derived from an EMBL/GenBank/DDBJ whole genome shotgun (WGS) entry which is preliminary data.</text>
</comment>
<reference evidence="9 10" key="1">
    <citation type="journal article" date="2023" name="Plants (Basel)">
        <title>Bridging the Gap: Combining Genomics and Transcriptomics Approaches to Understand Stylosanthes scabra, an Orphan Legume from the Brazilian Caatinga.</title>
        <authorList>
            <person name="Ferreira-Neto J.R.C."/>
            <person name="da Silva M.D."/>
            <person name="Binneck E."/>
            <person name="de Melo N.F."/>
            <person name="da Silva R.H."/>
            <person name="de Melo A.L.T.M."/>
            <person name="Pandolfi V."/>
            <person name="Bustamante F.O."/>
            <person name="Brasileiro-Vidal A.C."/>
            <person name="Benko-Iseppon A.M."/>
        </authorList>
    </citation>
    <scope>NUCLEOTIDE SEQUENCE [LARGE SCALE GENOMIC DNA]</scope>
    <source>
        <tissue evidence="9">Leaves</tissue>
    </source>
</reference>
<accession>A0ABU6S7V7</accession>
<dbReference type="InterPro" id="IPR001245">
    <property type="entry name" value="Ser-Thr/Tyr_kinase_cat_dom"/>
</dbReference>
<gene>
    <name evidence="9" type="ORF">PIB30_018380</name>
</gene>
<keyword evidence="10" id="KW-1185">Reference proteome</keyword>
<organism evidence="9 10">
    <name type="scientific">Stylosanthes scabra</name>
    <dbReference type="NCBI Taxonomy" id="79078"/>
    <lineage>
        <taxon>Eukaryota</taxon>
        <taxon>Viridiplantae</taxon>
        <taxon>Streptophyta</taxon>
        <taxon>Embryophyta</taxon>
        <taxon>Tracheophyta</taxon>
        <taxon>Spermatophyta</taxon>
        <taxon>Magnoliopsida</taxon>
        <taxon>eudicotyledons</taxon>
        <taxon>Gunneridae</taxon>
        <taxon>Pentapetalae</taxon>
        <taxon>rosids</taxon>
        <taxon>fabids</taxon>
        <taxon>Fabales</taxon>
        <taxon>Fabaceae</taxon>
        <taxon>Papilionoideae</taxon>
        <taxon>50 kb inversion clade</taxon>
        <taxon>dalbergioids sensu lato</taxon>
        <taxon>Dalbergieae</taxon>
        <taxon>Pterocarpus clade</taxon>
        <taxon>Stylosanthes</taxon>
    </lineage>
</organism>
<protein>
    <recommendedName>
        <fullName evidence="8">Protein kinase domain-containing protein</fullName>
    </recommendedName>
</protein>
<sequence>MGNKELCGAPRFHFPECKFEKSQKRNAHIVLKYILPAAIIPTLVVAFLCILKFRKRKVINNSDVDQSGARWRRISYYDIQQATDRFNDGNLLVKVFILEQEGSFRSFNAECEILRKVHHRNLTKIISSCSKMDFKALILSYMLNGSLEKWLHSEHHGLSMIQRLNIMIDVAEAMDYLHNGGSVPIIHCDLKPSNILLDEDMVAHVTDFGIAKLLSGDDSITQTMNLATIGYMASEYGLEGTVSRQGDVYSYGILLMETFTQKKPTDEMFVGEFSIKRWVKISCPDSLHDIIDAKLLVAEGEPDTKQDCLLSIMTPALNCSAESPGERTNMNGVVVALKKIKRLLLN</sequence>
<keyword evidence="5 7" id="KW-1133">Transmembrane helix</keyword>
<dbReference type="Proteomes" id="UP001341840">
    <property type="component" value="Unassembled WGS sequence"/>
</dbReference>
<dbReference type="InterPro" id="IPR011009">
    <property type="entry name" value="Kinase-like_dom_sf"/>
</dbReference>
<dbReference type="PROSITE" id="PS00108">
    <property type="entry name" value="PROTEIN_KINASE_ST"/>
    <property type="match status" value="1"/>
</dbReference>
<keyword evidence="3 7" id="KW-0812">Transmembrane</keyword>
<dbReference type="PROSITE" id="PS50011">
    <property type="entry name" value="PROTEIN_KINASE_DOM"/>
    <property type="match status" value="1"/>
</dbReference>
<feature type="transmembrane region" description="Helical" evidence="7">
    <location>
        <begin position="33"/>
        <end position="51"/>
    </location>
</feature>
<dbReference type="EMBL" id="JASCZI010060470">
    <property type="protein sequence ID" value="MED6132354.1"/>
    <property type="molecule type" value="Genomic_DNA"/>
</dbReference>
<evidence type="ECO:0000313" key="10">
    <source>
        <dbReference type="Proteomes" id="UP001341840"/>
    </source>
</evidence>
<dbReference type="InterPro" id="IPR000719">
    <property type="entry name" value="Prot_kinase_dom"/>
</dbReference>
<dbReference type="Pfam" id="PF07714">
    <property type="entry name" value="PK_Tyr_Ser-Thr"/>
    <property type="match status" value="1"/>
</dbReference>
<evidence type="ECO:0000256" key="6">
    <source>
        <dbReference type="ARBA" id="ARBA00023136"/>
    </source>
</evidence>
<keyword evidence="2" id="KW-0433">Leucine-rich repeat</keyword>
<proteinExistence type="predicted"/>
<dbReference type="InterPro" id="IPR051809">
    <property type="entry name" value="Plant_receptor-like_S/T_kinase"/>
</dbReference>
<keyword evidence="4" id="KW-0677">Repeat</keyword>
<evidence type="ECO:0000256" key="5">
    <source>
        <dbReference type="ARBA" id="ARBA00022989"/>
    </source>
</evidence>
<evidence type="ECO:0000256" key="4">
    <source>
        <dbReference type="ARBA" id="ARBA00022737"/>
    </source>
</evidence>
<dbReference type="SUPFAM" id="SSF56112">
    <property type="entry name" value="Protein kinase-like (PK-like)"/>
    <property type="match status" value="1"/>
</dbReference>
<evidence type="ECO:0000313" key="9">
    <source>
        <dbReference type="EMBL" id="MED6132354.1"/>
    </source>
</evidence>
<dbReference type="InterPro" id="IPR008271">
    <property type="entry name" value="Ser/Thr_kinase_AS"/>
</dbReference>
<dbReference type="PANTHER" id="PTHR27008">
    <property type="entry name" value="OS04G0122200 PROTEIN"/>
    <property type="match status" value="1"/>
</dbReference>
<dbReference type="Gene3D" id="1.10.510.10">
    <property type="entry name" value="Transferase(Phosphotransferase) domain 1"/>
    <property type="match status" value="1"/>
</dbReference>
<evidence type="ECO:0000256" key="2">
    <source>
        <dbReference type="ARBA" id="ARBA00022614"/>
    </source>
</evidence>
<dbReference type="Gene3D" id="3.30.200.20">
    <property type="entry name" value="Phosphorylase Kinase, domain 1"/>
    <property type="match status" value="1"/>
</dbReference>
<feature type="domain" description="Protein kinase" evidence="8">
    <location>
        <begin position="59"/>
        <end position="346"/>
    </location>
</feature>
<dbReference type="PANTHER" id="PTHR27008:SF585">
    <property type="entry name" value="PROTEIN KINASE DOMAIN-CONTAINING PROTEIN"/>
    <property type="match status" value="1"/>
</dbReference>
<dbReference type="SMART" id="SM00220">
    <property type="entry name" value="S_TKc"/>
    <property type="match status" value="1"/>
</dbReference>
<evidence type="ECO:0000256" key="3">
    <source>
        <dbReference type="ARBA" id="ARBA00022692"/>
    </source>
</evidence>
<name>A0ABU6S7V7_9FABA</name>
<keyword evidence="6 7" id="KW-0472">Membrane</keyword>
<comment type="subcellular location">
    <subcellularLocation>
        <location evidence="1">Membrane</location>
    </subcellularLocation>
</comment>
<evidence type="ECO:0000256" key="7">
    <source>
        <dbReference type="SAM" id="Phobius"/>
    </source>
</evidence>
<evidence type="ECO:0000256" key="1">
    <source>
        <dbReference type="ARBA" id="ARBA00004370"/>
    </source>
</evidence>